<dbReference type="EMBL" id="JAPFRF010000001">
    <property type="protein sequence ID" value="KAJ7345787.1"/>
    <property type="molecule type" value="Genomic_DNA"/>
</dbReference>
<reference evidence="1" key="1">
    <citation type="journal article" date="2023" name="DNA Res.">
        <title>Chromosome-level genome assembly of Phrynocephalus forsythii using third-generation DNA sequencing and Hi-C analysis.</title>
        <authorList>
            <person name="Qi Y."/>
            <person name="Zhao W."/>
            <person name="Zhao Y."/>
            <person name="Niu C."/>
            <person name="Cao S."/>
            <person name="Zhang Y."/>
        </authorList>
    </citation>
    <scope>NUCLEOTIDE SEQUENCE</scope>
    <source>
        <tissue evidence="1">Muscle</tissue>
    </source>
</reference>
<comment type="caution">
    <text evidence="1">The sequence shown here is derived from an EMBL/GenBank/DDBJ whole genome shotgun (WGS) entry which is preliminary data.</text>
</comment>
<dbReference type="AlphaFoldDB" id="A0A9Q0Y8D0"/>
<gene>
    <name evidence="1" type="ORF">JRQ81_001737</name>
</gene>
<dbReference type="Proteomes" id="UP001142489">
    <property type="component" value="Unassembled WGS sequence"/>
</dbReference>
<sequence>GLEEDFLEEFTFFKVLSPPKTTPLTHPMDQQAISNFKKSYTWKHFCQCFDD</sequence>
<proteinExistence type="predicted"/>
<evidence type="ECO:0000313" key="1">
    <source>
        <dbReference type="EMBL" id="KAJ7345787.1"/>
    </source>
</evidence>
<keyword evidence="2" id="KW-1185">Reference proteome</keyword>
<protein>
    <submittedName>
        <fullName evidence="1">Uncharacterized protein</fullName>
    </submittedName>
</protein>
<evidence type="ECO:0000313" key="2">
    <source>
        <dbReference type="Proteomes" id="UP001142489"/>
    </source>
</evidence>
<name>A0A9Q0Y8D0_9SAUR</name>
<organism evidence="1 2">
    <name type="scientific">Phrynocephalus forsythii</name>
    <dbReference type="NCBI Taxonomy" id="171643"/>
    <lineage>
        <taxon>Eukaryota</taxon>
        <taxon>Metazoa</taxon>
        <taxon>Chordata</taxon>
        <taxon>Craniata</taxon>
        <taxon>Vertebrata</taxon>
        <taxon>Euteleostomi</taxon>
        <taxon>Lepidosauria</taxon>
        <taxon>Squamata</taxon>
        <taxon>Bifurcata</taxon>
        <taxon>Unidentata</taxon>
        <taxon>Episquamata</taxon>
        <taxon>Toxicofera</taxon>
        <taxon>Iguania</taxon>
        <taxon>Acrodonta</taxon>
        <taxon>Agamidae</taxon>
        <taxon>Agaminae</taxon>
        <taxon>Phrynocephalus</taxon>
    </lineage>
</organism>
<feature type="non-terminal residue" evidence="1">
    <location>
        <position position="1"/>
    </location>
</feature>
<accession>A0A9Q0Y8D0</accession>